<dbReference type="Proteomes" id="UP000315677">
    <property type="component" value="Unassembled WGS sequence"/>
</dbReference>
<dbReference type="GO" id="GO:0005886">
    <property type="term" value="C:plasma membrane"/>
    <property type="evidence" value="ECO:0007669"/>
    <property type="project" value="UniProtKB-SubCell"/>
</dbReference>
<organism evidence="11 12">
    <name type="scientific">Pseudonocardia kunmingensis</name>
    <dbReference type="NCBI Taxonomy" id="630975"/>
    <lineage>
        <taxon>Bacteria</taxon>
        <taxon>Bacillati</taxon>
        <taxon>Actinomycetota</taxon>
        <taxon>Actinomycetes</taxon>
        <taxon>Pseudonocardiales</taxon>
        <taxon>Pseudonocardiaceae</taxon>
        <taxon>Pseudonocardia</taxon>
    </lineage>
</organism>
<comment type="similarity">
    <text evidence="8">Belongs to the TRAP transporter small permease family.</text>
</comment>
<feature type="transmembrane region" description="Helical" evidence="9">
    <location>
        <begin position="125"/>
        <end position="144"/>
    </location>
</feature>
<evidence type="ECO:0000256" key="5">
    <source>
        <dbReference type="ARBA" id="ARBA00022692"/>
    </source>
</evidence>
<dbReference type="EMBL" id="VFPA01000010">
    <property type="protein sequence ID" value="TQL91091.1"/>
    <property type="molecule type" value="Genomic_DNA"/>
</dbReference>
<dbReference type="GO" id="GO:0015740">
    <property type="term" value="P:C4-dicarboxylate transport"/>
    <property type="evidence" value="ECO:0007669"/>
    <property type="project" value="TreeGrafter"/>
</dbReference>
<keyword evidence="6 9" id="KW-1133">Transmembrane helix</keyword>
<comment type="caution">
    <text evidence="11">The sequence shown here is derived from an EMBL/GenBank/DDBJ whole genome shotgun (WGS) entry which is preliminary data.</text>
</comment>
<evidence type="ECO:0000313" key="11">
    <source>
        <dbReference type="EMBL" id="TQL91091.1"/>
    </source>
</evidence>
<evidence type="ECO:0000256" key="1">
    <source>
        <dbReference type="ARBA" id="ARBA00004429"/>
    </source>
</evidence>
<dbReference type="PANTHER" id="PTHR35011:SF2">
    <property type="entry name" value="2,3-DIKETO-L-GULONATE TRAP TRANSPORTER SMALL PERMEASE PROTEIN YIAM"/>
    <property type="match status" value="1"/>
</dbReference>
<feature type="domain" description="Tripartite ATP-independent periplasmic transporters DctQ component" evidence="10">
    <location>
        <begin position="22"/>
        <end position="152"/>
    </location>
</feature>
<keyword evidence="4" id="KW-0997">Cell inner membrane</keyword>
<feature type="transmembrane region" description="Helical" evidence="9">
    <location>
        <begin position="12"/>
        <end position="35"/>
    </location>
</feature>
<comment type="subcellular location">
    <subcellularLocation>
        <location evidence="1">Cell inner membrane</location>
        <topology evidence="1">Multi-pass membrane protein</topology>
    </subcellularLocation>
</comment>
<dbReference type="PANTHER" id="PTHR35011">
    <property type="entry name" value="2,3-DIKETO-L-GULONATE TRAP TRANSPORTER SMALL PERMEASE PROTEIN YIAM"/>
    <property type="match status" value="1"/>
</dbReference>
<keyword evidence="5 9" id="KW-0812">Transmembrane</keyword>
<keyword evidence="12" id="KW-1185">Reference proteome</keyword>
<evidence type="ECO:0000256" key="8">
    <source>
        <dbReference type="ARBA" id="ARBA00038436"/>
    </source>
</evidence>
<dbReference type="OrthoDB" id="4964541at2"/>
<evidence type="ECO:0000256" key="9">
    <source>
        <dbReference type="SAM" id="Phobius"/>
    </source>
</evidence>
<dbReference type="InterPro" id="IPR007387">
    <property type="entry name" value="TRAP_DctQ"/>
</dbReference>
<keyword evidence="2" id="KW-0813">Transport</keyword>
<name>A0A543C1Y8_9PSEU</name>
<dbReference type="AlphaFoldDB" id="A0A543C1Y8"/>
<dbReference type="RefSeq" id="WP_142065455.1">
    <property type="nucleotide sequence ID" value="NZ_VFPA01000010.1"/>
</dbReference>
<reference evidence="11 12" key="1">
    <citation type="submission" date="2019-06" db="EMBL/GenBank/DDBJ databases">
        <title>Sequencing the genomes of 1000 actinobacteria strains.</title>
        <authorList>
            <person name="Klenk H.-P."/>
        </authorList>
    </citation>
    <scope>NUCLEOTIDE SEQUENCE [LARGE SCALE GENOMIC DNA]</scope>
    <source>
        <strain evidence="11 12">DSM 45301</strain>
    </source>
</reference>
<protein>
    <submittedName>
        <fullName evidence="11">TRAP-type C4-dicarboxylate transport system permease small subunit</fullName>
    </submittedName>
</protein>
<accession>A0A543C1Y8</accession>
<dbReference type="InterPro" id="IPR055348">
    <property type="entry name" value="DctQ"/>
</dbReference>
<feature type="transmembrane region" description="Helical" evidence="9">
    <location>
        <begin position="41"/>
        <end position="62"/>
    </location>
</feature>
<dbReference type="GO" id="GO:0022857">
    <property type="term" value="F:transmembrane transporter activity"/>
    <property type="evidence" value="ECO:0007669"/>
    <property type="project" value="TreeGrafter"/>
</dbReference>
<evidence type="ECO:0000313" key="12">
    <source>
        <dbReference type="Proteomes" id="UP000315677"/>
    </source>
</evidence>
<feature type="transmembrane region" description="Helical" evidence="9">
    <location>
        <begin position="83"/>
        <end position="105"/>
    </location>
</feature>
<evidence type="ECO:0000256" key="6">
    <source>
        <dbReference type="ARBA" id="ARBA00022989"/>
    </source>
</evidence>
<proteinExistence type="inferred from homology"/>
<evidence type="ECO:0000259" key="10">
    <source>
        <dbReference type="Pfam" id="PF04290"/>
    </source>
</evidence>
<evidence type="ECO:0000256" key="7">
    <source>
        <dbReference type="ARBA" id="ARBA00023136"/>
    </source>
</evidence>
<evidence type="ECO:0000256" key="3">
    <source>
        <dbReference type="ARBA" id="ARBA00022475"/>
    </source>
</evidence>
<gene>
    <name evidence="11" type="ORF">FB558_8639</name>
</gene>
<evidence type="ECO:0000256" key="4">
    <source>
        <dbReference type="ARBA" id="ARBA00022519"/>
    </source>
</evidence>
<dbReference type="Pfam" id="PF04290">
    <property type="entry name" value="DctQ"/>
    <property type="match status" value="1"/>
</dbReference>
<evidence type="ECO:0000256" key="2">
    <source>
        <dbReference type="ARBA" id="ARBA00022448"/>
    </source>
</evidence>
<keyword evidence="7 9" id="KW-0472">Membrane</keyword>
<keyword evidence="3" id="KW-1003">Cell membrane</keyword>
<sequence>MVNRALTVVENSLAAAAFMVVTAVALMNVISRYFLNASLAFTSEITVNLAVWMTMIGAAIAVRERAHLGFSLLHDRARGRLRVAVTIAIAVVVVLFLLVIAVYGWEQVVSQRESGRATPSMGIPQWWFSLALPVGAVLAIVRAVQVAVATIRAPDEDGHVVGIEGGPVL</sequence>